<accession>A0A917KYV0</accession>
<gene>
    <name evidence="2" type="ORF">GCM10012282_36420</name>
</gene>
<dbReference type="AlphaFoldDB" id="A0A917KYV0"/>
<dbReference type="Gene3D" id="3.90.550.10">
    <property type="entry name" value="Spore Coat Polysaccharide Biosynthesis Protein SpsA, Chain A"/>
    <property type="match status" value="1"/>
</dbReference>
<evidence type="ECO:0000313" key="2">
    <source>
        <dbReference type="EMBL" id="GGJ36420.1"/>
    </source>
</evidence>
<name>A0A917KYV0_9ACTN</name>
<dbReference type="PANTHER" id="PTHR43685:SF2">
    <property type="entry name" value="GLYCOSYLTRANSFERASE 2-LIKE DOMAIN-CONTAINING PROTEIN"/>
    <property type="match status" value="1"/>
</dbReference>
<dbReference type="Proteomes" id="UP000625682">
    <property type="component" value="Unassembled WGS sequence"/>
</dbReference>
<reference evidence="2" key="1">
    <citation type="journal article" date="2014" name="Int. J. Syst. Evol. Microbiol.">
        <title>Complete genome sequence of Corynebacterium casei LMG S-19264T (=DSM 44701T), isolated from a smear-ripened cheese.</title>
        <authorList>
            <consortium name="US DOE Joint Genome Institute (JGI-PGF)"/>
            <person name="Walter F."/>
            <person name="Albersmeier A."/>
            <person name="Kalinowski J."/>
            <person name="Ruckert C."/>
        </authorList>
    </citation>
    <scope>NUCLEOTIDE SEQUENCE</scope>
    <source>
        <strain evidence="2">CGMCC 4.7272</strain>
    </source>
</reference>
<dbReference type="SUPFAM" id="SSF53448">
    <property type="entry name" value="Nucleotide-diphospho-sugar transferases"/>
    <property type="match status" value="1"/>
</dbReference>
<dbReference type="EMBL" id="BMMU01000010">
    <property type="protein sequence ID" value="GGJ36420.1"/>
    <property type="molecule type" value="Genomic_DNA"/>
</dbReference>
<dbReference type="GO" id="GO:0016740">
    <property type="term" value="F:transferase activity"/>
    <property type="evidence" value="ECO:0007669"/>
    <property type="project" value="UniProtKB-KW"/>
</dbReference>
<feature type="domain" description="Glycosyltransferase 2-like" evidence="1">
    <location>
        <begin position="11"/>
        <end position="142"/>
    </location>
</feature>
<organism evidence="2 3">
    <name type="scientific">Streptomyces lacrimifluminis</name>
    <dbReference type="NCBI Taxonomy" id="1500077"/>
    <lineage>
        <taxon>Bacteria</taxon>
        <taxon>Bacillati</taxon>
        <taxon>Actinomycetota</taxon>
        <taxon>Actinomycetes</taxon>
        <taxon>Kitasatosporales</taxon>
        <taxon>Streptomycetaceae</taxon>
        <taxon>Streptomyces</taxon>
    </lineage>
</organism>
<dbReference type="InterPro" id="IPR001173">
    <property type="entry name" value="Glyco_trans_2-like"/>
</dbReference>
<dbReference type="InterPro" id="IPR050834">
    <property type="entry name" value="Glycosyltransf_2"/>
</dbReference>
<dbReference type="InterPro" id="IPR029044">
    <property type="entry name" value="Nucleotide-diphossugar_trans"/>
</dbReference>
<evidence type="ECO:0000313" key="3">
    <source>
        <dbReference type="Proteomes" id="UP000625682"/>
    </source>
</evidence>
<dbReference type="Pfam" id="PF00535">
    <property type="entry name" value="Glycos_transf_2"/>
    <property type="match status" value="1"/>
</dbReference>
<dbReference type="CDD" id="cd00761">
    <property type="entry name" value="Glyco_tranf_GTA_type"/>
    <property type="match status" value="1"/>
</dbReference>
<evidence type="ECO:0000259" key="1">
    <source>
        <dbReference type="Pfam" id="PF00535"/>
    </source>
</evidence>
<reference evidence="2" key="2">
    <citation type="submission" date="2020-09" db="EMBL/GenBank/DDBJ databases">
        <authorList>
            <person name="Sun Q."/>
            <person name="Zhou Y."/>
        </authorList>
    </citation>
    <scope>NUCLEOTIDE SEQUENCE</scope>
    <source>
        <strain evidence="2">CGMCC 4.7272</strain>
    </source>
</reference>
<dbReference type="PANTHER" id="PTHR43685">
    <property type="entry name" value="GLYCOSYLTRANSFERASE"/>
    <property type="match status" value="1"/>
</dbReference>
<comment type="caution">
    <text evidence="2">The sequence shown here is derived from an EMBL/GenBank/DDBJ whole genome shotgun (WGS) entry which is preliminary data.</text>
</comment>
<keyword evidence="3" id="KW-1185">Reference proteome</keyword>
<sequence length="330" mass="37674">MRVTNRPPILSVIVPCYNIETYVSDTVTSLVNNDQDDFEFIFVEDRSTKDKTYEALLELTKRLKHGRVIQHEQNGGLATARNTGIDAAEGTYLTFLDGDDWLAPGYLKDLVDSIQRHDVDFVRTDHVQVNGIERAVHRAPEGRRNVPLDPRTSILPVDDTTMVDYPYAWAGVYHRRLLDKGMLRFHDGLKTAEDRPWIWDLHRRAESYLVASLRGVFYRRGVTTSLTQIGDVRQLDFFRSFDLVLAELANDPEVGLLRKKALRNYCVVIAHQLLQRSRFDRPTAAKLRQMSADALNKMSEDELQAALIGMGEQRVHLLRRVRGGMKGIAA</sequence>
<proteinExistence type="predicted"/>
<protein>
    <submittedName>
        <fullName evidence="2">Glycosyl transferase</fullName>
    </submittedName>
</protein>
<keyword evidence="2" id="KW-0808">Transferase</keyword>